<feature type="compositionally biased region" description="Polar residues" evidence="1">
    <location>
        <begin position="84"/>
        <end position="94"/>
    </location>
</feature>
<feature type="region of interest" description="Disordered" evidence="1">
    <location>
        <begin position="32"/>
        <end position="117"/>
    </location>
</feature>
<dbReference type="EMBL" id="CP090174">
    <property type="protein sequence ID" value="UJO24571.1"/>
    <property type="molecule type" value="Genomic_DNA"/>
</dbReference>
<evidence type="ECO:0000256" key="1">
    <source>
        <dbReference type="SAM" id="MobiDB-lite"/>
    </source>
</evidence>
<evidence type="ECO:0000313" key="3">
    <source>
        <dbReference type="Proteomes" id="UP000756132"/>
    </source>
</evidence>
<accession>A0A9Q8PLD4</accession>
<dbReference type="RefSeq" id="XP_047768937.1">
    <property type="nucleotide sequence ID" value="XM_047913104.1"/>
</dbReference>
<gene>
    <name evidence="2" type="ORF">CLAFUR5_13956</name>
</gene>
<dbReference type="AlphaFoldDB" id="A0A9Q8PLD4"/>
<dbReference type="Pfam" id="PF12855">
    <property type="entry name" value="Ecl1"/>
    <property type="match status" value="1"/>
</dbReference>
<keyword evidence="3" id="KW-1185">Reference proteome</keyword>
<dbReference type="OrthoDB" id="2563506at2759"/>
<feature type="compositionally biased region" description="Low complexity" evidence="1">
    <location>
        <begin position="33"/>
        <end position="47"/>
    </location>
</feature>
<dbReference type="InterPro" id="IPR024368">
    <property type="entry name" value="Ecl1/2/3"/>
</dbReference>
<organism evidence="2 3">
    <name type="scientific">Passalora fulva</name>
    <name type="common">Tomato leaf mold</name>
    <name type="synonym">Cladosporium fulvum</name>
    <dbReference type="NCBI Taxonomy" id="5499"/>
    <lineage>
        <taxon>Eukaryota</taxon>
        <taxon>Fungi</taxon>
        <taxon>Dikarya</taxon>
        <taxon>Ascomycota</taxon>
        <taxon>Pezizomycotina</taxon>
        <taxon>Dothideomycetes</taxon>
        <taxon>Dothideomycetidae</taxon>
        <taxon>Mycosphaerellales</taxon>
        <taxon>Mycosphaerellaceae</taxon>
        <taxon>Fulvia</taxon>
    </lineage>
</organism>
<reference evidence="2" key="2">
    <citation type="journal article" date="2022" name="Microb. Genom.">
        <title>A chromosome-scale genome assembly of the tomato pathogen Cladosporium fulvum reveals a compartmentalized genome architecture and the presence of a dispensable chromosome.</title>
        <authorList>
            <person name="Zaccaron A.Z."/>
            <person name="Chen L.H."/>
            <person name="Samaras A."/>
            <person name="Stergiopoulos I."/>
        </authorList>
    </citation>
    <scope>NUCLEOTIDE SEQUENCE</scope>
    <source>
        <strain evidence="2">Race5_Kim</strain>
    </source>
</reference>
<protein>
    <submittedName>
        <fullName evidence="2">Uncharacterized protein</fullName>
    </submittedName>
</protein>
<sequence length="144" mass="15941">MDCFQDFCLFCDRESLDGPYCSQQCKLADLEKSSNSIPSSPTSPTSSYKLAPAYNFQPQRTPGHDAHAPTSQSSRPRSNYFMWTEQSNNDARQLTPSSSRTSLSSTSSNATTAGGYSANAKQQLHDYFSSFDQARAAKRRSSLR</sequence>
<reference evidence="2" key="1">
    <citation type="submission" date="2021-12" db="EMBL/GenBank/DDBJ databases">
        <authorList>
            <person name="Zaccaron A."/>
            <person name="Stergiopoulos I."/>
        </authorList>
    </citation>
    <scope>NUCLEOTIDE SEQUENCE</scope>
    <source>
        <strain evidence="2">Race5_Kim</strain>
    </source>
</reference>
<feature type="compositionally biased region" description="Low complexity" evidence="1">
    <location>
        <begin position="95"/>
        <end position="112"/>
    </location>
</feature>
<dbReference type="Proteomes" id="UP000756132">
    <property type="component" value="Chromosome 12"/>
</dbReference>
<dbReference type="KEGG" id="ffu:CLAFUR5_13956"/>
<proteinExistence type="predicted"/>
<evidence type="ECO:0000313" key="2">
    <source>
        <dbReference type="EMBL" id="UJO24571.1"/>
    </source>
</evidence>
<name>A0A9Q8PLD4_PASFU</name>
<dbReference type="GeneID" id="71993834"/>